<dbReference type="PROSITE" id="PS50109">
    <property type="entry name" value="HIS_KIN"/>
    <property type="match status" value="1"/>
</dbReference>
<dbReference type="GO" id="GO:0000155">
    <property type="term" value="F:phosphorelay sensor kinase activity"/>
    <property type="evidence" value="ECO:0007669"/>
    <property type="project" value="InterPro"/>
</dbReference>
<keyword evidence="5" id="KW-0597">Phosphoprotein</keyword>
<dbReference type="Pfam" id="PF02518">
    <property type="entry name" value="HATPase_c"/>
    <property type="match status" value="1"/>
</dbReference>
<dbReference type="SMART" id="SM00388">
    <property type="entry name" value="HisKA"/>
    <property type="match status" value="1"/>
</dbReference>
<dbReference type="Gene3D" id="3.30.450.20">
    <property type="entry name" value="PAS domain"/>
    <property type="match status" value="1"/>
</dbReference>
<dbReference type="Pfam" id="PF00672">
    <property type="entry name" value="HAMP"/>
    <property type="match status" value="1"/>
</dbReference>
<dbReference type="PANTHER" id="PTHR45528">
    <property type="entry name" value="SENSOR HISTIDINE KINASE CPXA"/>
    <property type="match status" value="1"/>
</dbReference>
<dbReference type="Gene3D" id="3.30.565.10">
    <property type="entry name" value="Histidine kinase-like ATPase, C-terminal domain"/>
    <property type="match status" value="1"/>
</dbReference>
<evidence type="ECO:0000256" key="3">
    <source>
        <dbReference type="ARBA" id="ARBA00012438"/>
    </source>
</evidence>
<evidence type="ECO:0000259" key="15">
    <source>
        <dbReference type="PROSITE" id="PS50885"/>
    </source>
</evidence>
<keyword evidence="9 16" id="KW-0418">Kinase</keyword>
<dbReference type="HOGENOM" id="CLU_448063_0_0_2"/>
<keyword evidence="10" id="KW-0067">ATP-binding</keyword>
<dbReference type="InterPro" id="IPR036890">
    <property type="entry name" value="HATPase_C_sf"/>
</dbReference>
<dbReference type="EC" id="2.7.13.3" evidence="3"/>
<comment type="catalytic activity">
    <reaction evidence="1">
        <text>ATP + protein L-histidine = ADP + protein N-phospho-L-histidine.</text>
        <dbReference type="EC" id="2.7.13.3"/>
    </reaction>
</comment>
<name>K0B956_9ARCH</name>
<dbReference type="Gene3D" id="1.10.287.130">
    <property type="match status" value="1"/>
</dbReference>
<evidence type="ECO:0000259" key="14">
    <source>
        <dbReference type="PROSITE" id="PS50109"/>
    </source>
</evidence>
<evidence type="ECO:0000256" key="7">
    <source>
        <dbReference type="ARBA" id="ARBA00022692"/>
    </source>
</evidence>
<evidence type="ECO:0000256" key="9">
    <source>
        <dbReference type="ARBA" id="ARBA00022777"/>
    </source>
</evidence>
<reference evidence="16 17" key="1">
    <citation type="journal article" date="2012" name="J. Bacteriol.">
        <title>Draft Genome Sequence of an Ammonia-Oxidizing Archaeon, "Candidatus Nitrosopumilus koreensis" AR1, from Marine Sediment.</title>
        <authorList>
            <person name="Park S.J."/>
            <person name="Kim J.G."/>
            <person name="Jung M.Y."/>
            <person name="Kim S.J."/>
            <person name="Cha I.T."/>
            <person name="Kwon K."/>
            <person name="Lee J.H."/>
            <person name="Rhee S.K."/>
        </authorList>
    </citation>
    <scope>NUCLEOTIDE SEQUENCE [LARGE SCALE GENOMIC DNA]</scope>
    <source>
        <strain evidence="16 17">AR1</strain>
    </source>
</reference>
<dbReference type="InterPro" id="IPR036097">
    <property type="entry name" value="HisK_dim/P_sf"/>
</dbReference>
<keyword evidence="7" id="KW-0812">Transmembrane</keyword>
<dbReference type="Gene3D" id="6.10.340.10">
    <property type="match status" value="1"/>
</dbReference>
<evidence type="ECO:0000256" key="10">
    <source>
        <dbReference type="ARBA" id="ARBA00022840"/>
    </source>
</evidence>
<dbReference type="CDD" id="cd00082">
    <property type="entry name" value="HisKA"/>
    <property type="match status" value="1"/>
</dbReference>
<evidence type="ECO:0000256" key="4">
    <source>
        <dbReference type="ARBA" id="ARBA00022475"/>
    </source>
</evidence>
<dbReference type="Proteomes" id="UP000006101">
    <property type="component" value="Chromosome"/>
</dbReference>
<dbReference type="STRING" id="1229908.NKOR_08145"/>
<dbReference type="SUPFAM" id="SSF55874">
    <property type="entry name" value="ATPase domain of HSP90 chaperone/DNA topoisomerase II/histidine kinase"/>
    <property type="match status" value="1"/>
</dbReference>
<evidence type="ECO:0000256" key="2">
    <source>
        <dbReference type="ARBA" id="ARBA00004651"/>
    </source>
</evidence>
<evidence type="ECO:0000256" key="1">
    <source>
        <dbReference type="ARBA" id="ARBA00000085"/>
    </source>
</evidence>
<dbReference type="PROSITE" id="PS50885">
    <property type="entry name" value="HAMP"/>
    <property type="match status" value="1"/>
</dbReference>
<keyword evidence="12" id="KW-0902">Two-component regulatory system</keyword>
<dbReference type="Pfam" id="PF00512">
    <property type="entry name" value="HisKA"/>
    <property type="match status" value="1"/>
</dbReference>
<dbReference type="PRINTS" id="PR00344">
    <property type="entry name" value="BCTRLSENSOR"/>
</dbReference>
<dbReference type="CDD" id="cd06225">
    <property type="entry name" value="HAMP"/>
    <property type="match status" value="1"/>
</dbReference>
<dbReference type="CDD" id="cd18773">
    <property type="entry name" value="PDC1_HK_sensor"/>
    <property type="match status" value="1"/>
</dbReference>
<dbReference type="SUPFAM" id="SSF47384">
    <property type="entry name" value="Homodimeric domain of signal transducing histidine kinase"/>
    <property type="match status" value="1"/>
</dbReference>
<dbReference type="PATRIC" id="fig|1229908.8.peg.1767"/>
<organism evidence="16 17">
    <name type="scientific">Candidatus Nitrosopumilus koreensis AR1</name>
    <dbReference type="NCBI Taxonomy" id="1229908"/>
    <lineage>
        <taxon>Archaea</taxon>
        <taxon>Nitrososphaerota</taxon>
        <taxon>Nitrososphaeria</taxon>
        <taxon>Nitrosopumilales</taxon>
        <taxon>Nitrosopumilaceae</taxon>
        <taxon>Nitrosopumilus</taxon>
    </lineage>
</organism>
<dbReference type="SMART" id="SM00304">
    <property type="entry name" value="HAMP"/>
    <property type="match status" value="1"/>
</dbReference>
<dbReference type="EMBL" id="CP003842">
    <property type="protein sequence ID" value="AFS81490.1"/>
    <property type="molecule type" value="Genomic_DNA"/>
</dbReference>
<evidence type="ECO:0000256" key="8">
    <source>
        <dbReference type="ARBA" id="ARBA00022741"/>
    </source>
</evidence>
<dbReference type="AlphaFoldDB" id="K0B956"/>
<proteinExistence type="predicted"/>
<dbReference type="KEGG" id="nkr:NKOR_08145"/>
<keyword evidence="8" id="KW-0547">Nucleotide-binding</keyword>
<dbReference type="InterPro" id="IPR003661">
    <property type="entry name" value="HisK_dim/P_dom"/>
</dbReference>
<keyword evidence="13" id="KW-0472">Membrane</keyword>
<dbReference type="SUPFAM" id="SSF158472">
    <property type="entry name" value="HAMP domain-like"/>
    <property type="match status" value="1"/>
</dbReference>
<evidence type="ECO:0000256" key="6">
    <source>
        <dbReference type="ARBA" id="ARBA00022679"/>
    </source>
</evidence>
<dbReference type="InterPro" id="IPR004358">
    <property type="entry name" value="Sig_transdc_His_kin-like_C"/>
</dbReference>
<sequence length="628" mass="70611">MILAGYLLKISVMIIAVMFVVSLIFTIVGIVTFELSADEIKKFLGSRNEGFAFNMMQDIDQHIENRISDFQKLTNLNLIHAALLESNEKFEKIEDIQAYLDLKEDEIEFTELSPFVGGVSDEVLTDELVNTIEFYREEYNYDVVEELFVTNAYGANVALGSGTSDYSQSDEKWWQTARDTGKYVGDVNYNKNYDSYSIDFAFSVNDIDENFIGVLRVVITLDDLLSTFIEDSEIITISEYNVLLLDRTGNSIYQNNQILRSNVPVEYFENISQGADVGFFELVDPVDDLQLVSYAKSTGYNTFEGFDWIVVVEQSSSSVVQELVELRNSILLVSILGMIASIIGGFFISTSVSLPLKRLTKIASSISNGDFDIKTTDSKIDEIKTISISFEKMAQNLKKLVETEKQLAEANMRVKHERLSAIGELAASMAHDMKNPLSTIQRSAEILQKNAKPDEELQKVIDRMNRAMDRITHQIDDVLNYVRITPLELKSIKITKLLESAKASMDIPKNISLFIPNSDIEIKCDVQKLEIVFINLFLNSIQAIGESKGEIKCKIEQKDSTVIIEIQDSGSGIPEDLFPKIFDPLVSSKQKGTGLGLSTCKNVIEQHKGTISYQNNPTRFTIIFPSSD</sequence>
<keyword evidence="11" id="KW-1133">Transmembrane helix</keyword>
<dbReference type="SMART" id="SM00387">
    <property type="entry name" value="HATPase_c"/>
    <property type="match status" value="1"/>
</dbReference>
<gene>
    <name evidence="16" type="ORF">NKOR_08145</name>
</gene>
<dbReference type="InterPro" id="IPR003660">
    <property type="entry name" value="HAMP_dom"/>
</dbReference>
<feature type="domain" description="HAMP" evidence="15">
    <location>
        <begin position="350"/>
        <end position="402"/>
    </location>
</feature>
<keyword evidence="4" id="KW-1003">Cell membrane</keyword>
<dbReference type="InterPro" id="IPR005467">
    <property type="entry name" value="His_kinase_dom"/>
</dbReference>
<dbReference type="InterPro" id="IPR003594">
    <property type="entry name" value="HATPase_dom"/>
</dbReference>
<evidence type="ECO:0000256" key="5">
    <source>
        <dbReference type="ARBA" id="ARBA00022553"/>
    </source>
</evidence>
<evidence type="ECO:0000256" key="12">
    <source>
        <dbReference type="ARBA" id="ARBA00023012"/>
    </source>
</evidence>
<dbReference type="GO" id="GO:0005524">
    <property type="term" value="F:ATP binding"/>
    <property type="evidence" value="ECO:0007669"/>
    <property type="project" value="UniProtKB-KW"/>
</dbReference>
<evidence type="ECO:0000313" key="17">
    <source>
        <dbReference type="Proteomes" id="UP000006101"/>
    </source>
</evidence>
<comment type="subcellular location">
    <subcellularLocation>
        <location evidence="2">Cell membrane</location>
        <topology evidence="2">Multi-pass membrane protein</topology>
    </subcellularLocation>
</comment>
<dbReference type="PANTHER" id="PTHR45528:SF1">
    <property type="entry name" value="SENSOR HISTIDINE KINASE CPXA"/>
    <property type="match status" value="1"/>
</dbReference>
<evidence type="ECO:0000313" key="16">
    <source>
        <dbReference type="EMBL" id="AFS81490.1"/>
    </source>
</evidence>
<feature type="domain" description="Histidine kinase" evidence="14">
    <location>
        <begin position="428"/>
        <end position="628"/>
    </location>
</feature>
<keyword evidence="6" id="KW-0808">Transferase</keyword>
<accession>K0B956</accession>
<evidence type="ECO:0000256" key="11">
    <source>
        <dbReference type="ARBA" id="ARBA00022989"/>
    </source>
</evidence>
<dbReference type="GO" id="GO:0005886">
    <property type="term" value="C:plasma membrane"/>
    <property type="evidence" value="ECO:0007669"/>
    <property type="project" value="UniProtKB-SubCell"/>
</dbReference>
<evidence type="ECO:0000256" key="13">
    <source>
        <dbReference type="ARBA" id="ARBA00023136"/>
    </source>
</evidence>
<dbReference type="InterPro" id="IPR050398">
    <property type="entry name" value="HssS/ArlS-like"/>
</dbReference>
<protein>
    <recommendedName>
        <fullName evidence="3">histidine kinase</fullName>
        <ecNumber evidence="3">2.7.13.3</ecNumber>
    </recommendedName>
</protein>
<keyword evidence="17" id="KW-1185">Reference proteome</keyword>